<dbReference type="FunFam" id="3.40.1160.10:FF:000001">
    <property type="entry name" value="Uridylate kinase"/>
    <property type="match status" value="1"/>
</dbReference>
<comment type="similarity">
    <text evidence="3">Belongs to the UMP kinase family.</text>
</comment>
<dbReference type="Gene3D" id="3.40.1160.10">
    <property type="entry name" value="Acetylglutamate kinase-like"/>
    <property type="match status" value="1"/>
</dbReference>
<accession>A0AA35RVQ1</accession>
<proteinExistence type="inferred from homology"/>
<comment type="subcellular location">
    <subcellularLocation>
        <location evidence="1">Cytoplasm</location>
    </subcellularLocation>
</comment>
<keyword evidence="7" id="KW-0808">Transferase</keyword>
<dbReference type="PIRSF" id="PIRSF005650">
    <property type="entry name" value="Uridylate_kin"/>
    <property type="match status" value="1"/>
</dbReference>
<evidence type="ECO:0000259" key="14">
    <source>
        <dbReference type="Pfam" id="PF00696"/>
    </source>
</evidence>
<evidence type="ECO:0000256" key="12">
    <source>
        <dbReference type="ARBA" id="ARBA00032092"/>
    </source>
</evidence>
<evidence type="ECO:0000256" key="2">
    <source>
        <dbReference type="ARBA" id="ARBA00004791"/>
    </source>
</evidence>
<dbReference type="InterPro" id="IPR015963">
    <property type="entry name" value="Uridylate_kinase_bac"/>
</dbReference>
<keyword evidence="8" id="KW-0547">Nucleotide-binding</keyword>
<keyword evidence="16" id="KW-1185">Reference proteome</keyword>
<reference evidence="15" key="1">
    <citation type="submission" date="2023-03" db="EMBL/GenBank/DDBJ databases">
        <authorList>
            <person name="Steffen K."/>
            <person name="Cardenas P."/>
        </authorList>
    </citation>
    <scope>NUCLEOTIDE SEQUENCE</scope>
</reference>
<dbReference type="GO" id="GO:0005524">
    <property type="term" value="F:ATP binding"/>
    <property type="evidence" value="ECO:0007669"/>
    <property type="project" value="UniProtKB-KW"/>
</dbReference>
<dbReference type="PANTHER" id="PTHR42833">
    <property type="entry name" value="URIDYLATE KINASE"/>
    <property type="match status" value="1"/>
</dbReference>
<sequence length="252" mass="27105">MVSASVQGETIYRRVLLKVSGESLQGSGPDAIDPEAVSYIADQIIDAHSRGVEVAAVVGGGNIWRGSAAERRGMERSTADYAGMVATIINGLALQDALERRGIITRTQSALPIQAVAEPYIRRRAIRHLEKGRVVLFCAGSGNPYMSTDTASALRALEVGAEVLLMAKNGVDGVYDSDPKTNPEAVRFGNLEYLDAVNRRLEVMDSTAMTLCMDNEMPIIVFDIFERGAMGRILRGDVVGTTIDDGSRRNGS</sequence>
<evidence type="ECO:0000256" key="3">
    <source>
        <dbReference type="ARBA" id="ARBA00007614"/>
    </source>
</evidence>
<evidence type="ECO:0000313" key="16">
    <source>
        <dbReference type="Proteomes" id="UP001174909"/>
    </source>
</evidence>
<evidence type="ECO:0000256" key="7">
    <source>
        <dbReference type="ARBA" id="ARBA00022679"/>
    </source>
</evidence>
<dbReference type="PANTHER" id="PTHR42833:SF4">
    <property type="entry name" value="URIDYLATE KINASE PUMPKIN, CHLOROPLASTIC"/>
    <property type="match status" value="1"/>
</dbReference>
<dbReference type="SUPFAM" id="SSF53633">
    <property type="entry name" value="Carbamate kinase-like"/>
    <property type="match status" value="1"/>
</dbReference>
<name>A0AA35RVQ1_GEOBA</name>
<evidence type="ECO:0000256" key="13">
    <source>
        <dbReference type="ARBA" id="ARBA00047767"/>
    </source>
</evidence>
<dbReference type="Pfam" id="PF00696">
    <property type="entry name" value="AA_kinase"/>
    <property type="match status" value="1"/>
</dbReference>
<dbReference type="GO" id="GO:0006225">
    <property type="term" value="P:UDP biosynthetic process"/>
    <property type="evidence" value="ECO:0007669"/>
    <property type="project" value="TreeGrafter"/>
</dbReference>
<keyword evidence="6" id="KW-0963">Cytoplasm</keyword>
<dbReference type="GO" id="GO:0033862">
    <property type="term" value="F:UMP kinase activity"/>
    <property type="evidence" value="ECO:0007669"/>
    <property type="project" value="UniProtKB-EC"/>
</dbReference>
<evidence type="ECO:0000256" key="1">
    <source>
        <dbReference type="ARBA" id="ARBA00004496"/>
    </source>
</evidence>
<dbReference type="HAMAP" id="MF_01220_B">
    <property type="entry name" value="PyrH_B"/>
    <property type="match status" value="1"/>
</dbReference>
<evidence type="ECO:0000313" key="15">
    <source>
        <dbReference type="EMBL" id="CAI8018094.1"/>
    </source>
</evidence>
<dbReference type="EC" id="2.7.4.22" evidence="4"/>
<dbReference type="NCBIfam" id="TIGR02075">
    <property type="entry name" value="pyrH_bact"/>
    <property type="match status" value="1"/>
</dbReference>
<evidence type="ECO:0000256" key="8">
    <source>
        <dbReference type="ARBA" id="ARBA00022741"/>
    </source>
</evidence>
<comment type="caution">
    <text evidence="15">The sequence shown here is derived from an EMBL/GenBank/DDBJ whole genome shotgun (WGS) entry which is preliminary data.</text>
</comment>
<dbReference type="EMBL" id="CASHTH010001687">
    <property type="protein sequence ID" value="CAI8018094.1"/>
    <property type="molecule type" value="Genomic_DNA"/>
</dbReference>
<dbReference type="InterPro" id="IPR011817">
    <property type="entry name" value="Uridylate_kinase"/>
</dbReference>
<comment type="catalytic activity">
    <reaction evidence="13">
        <text>UMP + ATP = UDP + ADP</text>
        <dbReference type="Rhea" id="RHEA:24400"/>
        <dbReference type="ChEBI" id="CHEBI:30616"/>
        <dbReference type="ChEBI" id="CHEBI:57865"/>
        <dbReference type="ChEBI" id="CHEBI:58223"/>
        <dbReference type="ChEBI" id="CHEBI:456216"/>
        <dbReference type="EC" id="2.7.4.22"/>
    </reaction>
</comment>
<organism evidence="15 16">
    <name type="scientific">Geodia barretti</name>
    <name type="common">Barrett's horny sponge</name>
    <dbReference type="NCBI Taxonomy" id="519541"/>
    <lineage>
        <taxon>Eukaryota</taxon>
        <taxon>Metazoa</taxon>
        <taxon>Porifera</taxon>
        <taxon>Demospongiae</taxon>
        <taxon>Heteroscleromorpha</taxon>
        <taxon>Tetractinellida</taxon>
        <taxon>Astrophorina</taxon>
        <taxon>Geodiidae</taxon>
        <taxon>Geodia</taxon>
    </lineage>
</organism>
<comment type="pathway">
    <text evidence="2">Pyrimidine metabolism; CTP biosynthesis via de novo pathway; UDP from UMP (UMPK route): step 1/1.</text>
</comment>
<dbReference type="CDD" id="cd04254">
    <property type="entry name" value="AAK_UMPK-PyrH-Ec"/>
    <property type="match status" value="1"/>
</dbReference>
<protein>
    <recommendedName>
        <fullName evidence="5">Uridylate kinase</fullName>
        <ecNumber evidence="4">2.7.4.22</ecNumber>
    </recommendedName>
    <alternativeName>
        <fullName evidence="12">Uridine monophosphate kinase</fullName>
    </alternativeName>
</protein>
<evidence type="ECO:0000256" key="11">
    <source>
        <dbReference type="ARBA" id="ARBA00022975"/>
    </source>
</evidence>
<dbReference type="GO" id="GO:0005737">
    <property type="term" value="C:cytoplasm"/>
    <property type="evidence" value="ECO:0007669"/>
    <property type="project" value="UniProtKB-SubCell"/>
</dbReference>
<dbReference type="InterPro" id="IPR036393">
    <property type="entry name" value="AceGlu_kinase-like_sf"/>
</dbReference>
<dbReference type="Proteomes" id="UP001174909">
    <property type="component" value="Unassembled WGS sequence"/>
</dbReference>
<keyword evidence="10" id="KW-0067">ATP-binding</keyword>
<dbReference type="AlphaFoldDB" id="A0AA35RVQ1"/>
<dbReference type="InterPro" id="IPR001048">
    <property type="entry name" value="Asp/Glu/Uridylate_kinase"/>
</dbReference>
<gene>
    <name evidence="15" type="ORF">GBAR_LOCUS10927</name>
</gene>
<evidence type="ECO:0000256" key="6">
    <source>
        <dbReference type="ARBA" id="ARBA00022490"/>
    </source>
</evidence>
<evidence type="ECO:0000256" key="9">
    <source>
        <dbReference type="ARBA" id="ARBA00022777"/>
    </source>
</evidence>
<keyword evidence="11" id="KW-0665">Pyrimidine biosynthesis</keyword>
<feature type="domain" description="Aspartate/glutamate/uridylate kinase" evidence="14">
    <location>
        <begin position="14"/>
        <end position="223"/>
    </location>
</feature>
<evidence type="ECO:0000256" key="5">
    <source>
        <dbReference type="ARBA" id="ARBA00016403"/>
    </source>
</evidence>
<keyword evidence="9 15" id="KW-0418">Kinase</keyword>
<evidence type="ECO:0000256" key="4">
    <source>
        <dbReference type="ARBA" id="ARBA00012899"/>
    </source>
</evidence>
<evidence type="ECO:0000256" key="10">
    <source>
        <dbReference type="ARBA" id="ARBA00022840"/>
    </source>
</evidence>